<accession>A0A8S3YUV7</accession>
<reference evidence="3" key="1">
    <citation type="submission" date="2021-04" db="EMBL/GenBank/DDBJ databases">
        <authorList>
            <consortium name="Molecular Ecology Group"/>
        </authorList>
    </citation>
    <scope>NUCLEOTIDE SEQUENCE</scope>
</reference>
<dbReference type="Pfam" id="PF23070">
    <property type="entry name" value="DUF7043"/>
    <property type="match status" value="1"/>
</dbReference>
<gene>
    <name evidence="3" type="ORF">CUNI_LOCUS6117</name>
</gene>
<comment type="caution">
    <text evidence="3">The sequence shown here is derived from an EMBL/GenBank/DDBJ whole genome shotgun (WGS) entry which is preliminary data.</text>
</comment>
<dbReference type="EMBL" id="CAJHNH020000924">
    <property type="protein sequence ID" value="CAG5120559.1"/>
    <property type="molecule type" value="Genomic_DNA"/>
</dbReference>
<evidence type="ECO:0000313" key="3">
    <source>
        <dbReference type="EMBL" id="CAG5120559.1"/>
    </source>
</evidence>
<protein>
    <recommendedName>
        <fullName evidence="2">DUF7043 domain-containing protein</fullName>
    </recommendedName>
</protein>
<dbReference type="InterPro" id="IPR055471">
    <property type="entry name" value="DUF7043"/>
</dbReference>
<keyword evidence="4" id="KW-1185">Reference proteome</keyword>
<evidence type="ECO:0000313" key="4">
    <source>
        <dbReference type="Proteomes" id="UP000678393"/>
    </source>
</evidence>
<dbReference type="OrthoDB" id="5947018at2759"/>
<dbReference type="AlphaFoldDB" id="A0A8S3YUV7"/>
<name>A0A8S3YUV7_9EUPU</name>
<evidence type="ECO:0000259" key="2">
    <source>
        <dbReference type="Pfam" id="PF23070"/>
    </source>
</evidence>
<feature type="region of interest" description="Disordered" evidence="1">
    <location>
        <begin position="473"/>
        <end position="532"/>
    </location>
</feature>
<feature type="compositionally biased region" description="Basic and acidic residues" evidence="1">
    <location>
        <begin position="473"/>
        <end position="490"/>
    </location>
</feature>
<dbReference type="Proteomes" id="UP000678393">
    <property type="component" value="Unassembled WGS sequence"/>
</dbReference>
<sequence>PLSNTNDPDLCDSGGLRLDEWPWTAPKNNEASFCPFSGGFNFRTIRRLTNEDFCEEEWRRSRLDIECIKGDGMDFIAPRDSNCNPFLKQGDWKRLTCWVGWEHEDYVFLIASDEGSQPRYCLRFPRVQDGEFSVLVYFSVICPVEHDGKPHHGIEYYELRMFRKDKSSCKDEDEEKCREMITSPEMCVKDTIYAPHCPKTCGQCAMNAVSDINRRRCLIEPTLYGDWRLIDNFGTADVTIDKDKAVFSHLGTFQCLDKDNKGRRYKMASLFDNGCSPRYTCMEFNRRNNNVLQYKLSRSRRAETTMDELCTFQDDLPPLLTSYRSAHFKNLILINHLWPSYCGLQSVIPFNGTIRGLQCSGIVSDWNEDKCNLLGTISVKSTSCQELHVPSEYQCIAFIQDEAVPLQQLLLTKSLDNRHIYNCWVLTSYAGGGQMPWRVLYQLPTPQCSLTMEVDSFTARDYTAALSLDDRSRSKVCKPEDTRQRHEPSHHSKPKASDLPYAVPNQDEAADSETEVHVASHPPKPPPSAEPPFIDDVNTDPPMWDVYGRGNSIIHRTLYKYVFSVWLSLKIFSVSLWIIPHR</sequence>
<proteinExistence type="predicted"/>
<evidence type="ECO:0000256" key="1">
    <source>
        <dbReference type="SAM" id="MobiDB-lite"/>
    </source>
</evidence>
<dbReference type="PANTHER" id="PTHR22255:SF9">
    <property type="entry name" value="LP06548P"/>
    <property type="match status" value="1"/>
</dbReference>
<organism evidence="3 4">
    <name type="scientific">Candidula unifasciata</name>
    <dbReference type="NCBI Taxonomy" id="100452"/>
    <lineage>
        <taxon>Eukaryota</taxon>
        <taxon>Metazoa</taxon>
        <taxon>Spiralia</taxon>
        <taxon>Lophotrochozoa</taxon>
        <taxon>Mollusca</taxon>
        <taxon>Gastropoda</taxon>
        <taxon>Heterobranchia</taxon>
        <taxon>Euthyneura</taxon>
        <taxon>Panpulmonata</taxon>
        <taxon>Eupulmonata</taxon>
        <taxon>Stylommatophora</taxon>
        <taxon>Helicina</taxon>
        <taxon>Helicoidea</taxon>
        <taxon>Geomitridae</taxon>
        <taxon>Candidula</taxon>
    </lineage>
</organism>
<dbReference type="PANTHER" id="PTHR22255">
    <property type="entry name" value="LP06548P"/>
    <property type="match status" value="1"/>
</dbReference>
<feature type="non-terminal residue" evidence="3">
    <location>
        <position position="1"/>
    </location>
</feature>
<feature type="domain" description="DUF7043" evidence="2">
    <location>
        <begin position="222"/>
        <end position="311"/>
    </location>
</feature>